<feature type="binding site" evidence="13">
    <location>
        <position position="242"/>
    </location>
    <ligand>
        <name>Mg(2+)</name>
        <dbReference type="ChEBI" id="CHEBI:18420"/>
    </ligand>
</feature>
<dbReference type="InterPro" id="IPR036462">
    <property type="entry name" value="Fumarylacetoacetase_N_sf"/>
</dbReference>
<dbReference type="Gene3D" id="2.30.30.230">
    <property type="entry name" value="Fumarylacetoacetase, N-terminal domain"/>
    <property type="match status" value="1"/>
</dbReference>
<dbReference type="InterPro" id="IPR036663">
    <property type="entry name" value="Fumarylacetoacetase_C_sf"/>
</dbReference>
<feature type="binding site" evidence="12">
    <location>
        <position position="138"/>
    </location>
    <ligand>
        <name>substrate</name>
    </ligand>
</feature>
<keyword evidence="5 13" id="KW-0479">Metal-binding</keyword>
<dbReference type="InterPro" id="IPR011234">
    <property type="entry name" value="Fumarylacetoacetase-like_C"/>
</dbReference>
<comment type="pathway">
    <text evidence="3">Amino-acid degradation; L-phenylalanine degradation; acetoacetate and fumarate from L-phenylalanine: step 6/6.</text>
</comment>
<dbReference type="SUPFAM" id="SSF63433">
    <property type="entry name" value="Fumarylacetoacetate hydrolase, FAH, N-terminal domain"/>
    <property type="match status" value="1"/>
</dbReference>
<evidence type="ECO:0000256" key="3">
    <source>
        <dbReference type="ARBA" id="ARBA00004782"/>
    </source>
</evidence>
<keyword evidence="9" id="KW-0828">Tyrosine catabolism</keyword>
<dbReference type="Proteomes" id="UP000676246">
    <property type="component" value="Unassembled WGS sequence"/>
</dbReference>
<feature type="binding site" evidence="13">
    <location>
        <position position="210"/>
    </location>
    <ligand>
        <name>Ca(2+)</name>
        <dbReference type="ChEBI" id="CHEBI:29108"/>
    </ligand>
</feature>
<comment type="cofactor">
    <cofactor evidence="2 13">
        <name>Mg(2+)</name>
        <dbReference type="ChEBI" id="CHEBI:18420"/>
    </cofactor>
</comment>
<evidence type="ECO:0000256" key="6">
    <source>
        <dbReference type="ARBA" id="ARBA00022801"/>
    </source>
</evidence>
<dbReference type="PANTHER" id="PTHR43069:SF2">
    <property type="entry name" value="FUMARYLACETOACETASE"/>
    <property type="match status" value="1"/>
</dbReference>
<keyword evidence="8 13" id="KW-0460">Magnesium</keyword>
<dbReference type="GO" id="GO:0046872">
    <property type="term" value="F:metal ion binding"/>
    <property type="evidence" value="ECO:0007669"/>
    <property type="project" value="UniProtKB-KW"/>
</dbReference>
<evidence type="ECO:0000256" key="5">
    <source>
        <dbReference type="ARBA" id="ARBA00022723"/>
    </source>
</evidence>
<comment type="caution">
    <text evidence="16">The sequence shown here is derived from an EMBL/GenBank/DDBJ whole genome shotgun (WGS) entry which is preliminary data.</text>
</comment>
<dbReference type="AlphaFoldDB" id="A0A941BK58"/>
<dbReference type="SUPFAM" id="SSF56529">
    <property type="entry name" value="FAH"/>
    <property type="match status" value="1"/>
</dbReference>
<dbReference type="PANTHER" id="PTHR43069">
    <property type="entry name" value="FUMARYLACETOACETASE"/>
    <property type="match status" value="1"/>
</dbReference>
<evidence type="ECO:0000256" key="2">
    <source>
        <dbReference type="ARBA" id="ARBA00001946"/>
    </source>
</evidence>
<keyword evidence="10" id="KW-0585">Phenylalanine catabolism</keyword>
<dbReference type="EMBL" id="JAGQDD010000002">
    <property type="protein sequence ID" value="MBQ0929794.1"/>
    <property type="molecule type" value="Genomic_DNA"/>
</dbReference>
<evidence type="ECO:0000256" key="9">
    <source>
        <dbReference type="ARBA" id="ARBA00022878"/>
    </source>
</evidence>
<gene>
    <name evidence="16" type="primary">fahA</name>
    <name evidence="16" type="ORF">KAK03_04780</name>
</gene>
<evidence type="ECO:0000256" key="8">
    <source>
        <dbReference type="ARBA" id="ARBA00022842"/>
    </source>
</evidence>
<feature type="binding site" evidence="13">
    <location>
        <position position="208"/>
    </location>
    <ligand>
        <name>Ca(2+)</name>
        <dbReference type="ChEBI" id="CHEBI:29108"/>
    </ligand>
</feature>
<feature type="binding site" evidence="12">
    <location>
        <position position="249"/>
    </location>
    <ligand>
        <name>substrate</name>
    </ligand>
</feature>
<evidence type="ECO:0000313" key="17">
    <source>
        <dbReference type="Proteomes" id="UP000676246"/>
    </source>
</evidence>
<feature type="binding site" evidence="13">
    <location>
        <position position="266"/>
    </location>
    <ligand>
        <name>Mg(2+)</name>
        <dbReference type="ChEBI" id="CHEBI:18420"/>
    </ligand>
</feature>
<evidence type="ECO:0000256" key="13">
    <source>
        <dbReference type="PIRSR" id="PIRSR605959-3"/>
    </source>
</evidence>
<evidence type="ECO:0000256" key="12">
    <source>
        <dbReference type="PIRSR" id="PIRSR605959-2"/>
    </source>
</evidence>
<keyword evidence="17" id="KW-1185">Reference proteome</keyword>
<accession>A0A941BK58</accession>
<evidence type="ECO:0000313" key="16">
    <source>
        <dbReference type="EMBL" id="MBQ0929794.1"/>
    </source>
</evidence>
<dbReference type="Pfam" id="PF09298">
    <property type="entry name" value="FAA_hydrolase_N"/>
    <property type="match status" value="1"/>
</dbReference>
<evidence type="ECO:0000256" key="7">
    <source>
        <dbReference type="ARBA" id="ARBA00022837"/>
    </source>
</evidence>
<dbReference type="Gene3D" id="3.90.850.10">
    <property type="entry name" value="Fumarylacetoacetase-like, C-terminal domain"/>
    <property type="match status" value="1"/>
</dbReference>
<dbReference type="InterPro" id="IPR015377">
    <property type="entry name" value="Fumarylacetoacetase_N"/>
</dbReference>
<protein>
    <recommendedName>
        <fullName evidence="4">fumarylacetoacetase</fullName>
        <ecNumber evidence="4">3.7.1.2</ecNumber>
    </recommendedName>
</protein>
<reference evidence="16 17" key="1">
    <citation type="submission" date="2021-04" db="EMBL/GenBank/DDBJ databases">
        <title>The genome sequence of Ideonella sp. 3Y2.</title>
        <authorList>
            <person name="Liu Y."/>
        </authorList>
    </citation>
    <scope>NUCLEOTIDE SEQUENCE [LARGE SCALE GENOMIC DNA]</scope>
    <source>
        <strain evidence="16 17">3Y2</strain>
    </source>
</reference>
<keyword evidence="7 13" id="KW-0106">Calcium</keyword>
<feature type="domain" description="Fumarylacetoacetase-like C-terminal" evidence="14">
    <location>
        <begin position="142"/>
        <end position="427"/>
    </location>
</feature>
<evidence type="ECO:0000256" key="1">
    <source>
        <dbReference type="ARBA" id="ARBA00001913"/>
    </source>
</evidence>
<proteinExistence type="predicted"/>
<sequence>MLNHTHDPALRSWVASAQAEGGDFPIQNLPHGVFRPRGSSERWRGGVAIGDQILDLSRLMGSGLARPEVLAALRAAQADSLNELMALGPTAWRALRSELSRLLREDAVEQQALASCLWPQDQAEFTLPARIGDYTDFFTSWHHMRNAGRIFQPDAPPLPHFRWLPIAYHGRASTVEVSGAPVWRPQGITRLAGSDAPRLAPVERLDYELELGAWVGPGTRRGQPVPVGGAEAHLFGLSLLNDWSARDVQAFEAMPLGPFLAKNFLTTVSPWVVTLEALAPYRCALPRGTDDPPHLPHLAPPDPGMAGIDIQLQALLTPAGPGRPTVTLSRTSFRHGYWSLAQMVAHHTEGGCALRPGDLLGTGTQSGPTEGEQGCLLELTRGGQQALPLPGGGQRRYLEDGDTLVLRAWCERAGAARIGFGECRGTVQPAP</sequence>
<feature type="binding site" evidence="12">
    <location>
        <position position="364"/>
    </location>
    <ligand>
        <name>substrate</name>
    </ligand>
</feature>
<evidence type="ECO:0000259" key="15">
    <source>
        <dbReference type="Pfam" id="PF09298"/>
    </source>
</evidence>
<organism evidence="16 17">
    <name type="scientific">Ideonella alba</name>
    <dbReference type="NCBI Taxonomy" id="2824118"/>
    <lineage>
        <taxon>Bacteria</taxon>
        <taxon>Pseudomonadati</taxon>
        <taxon>Pseudomonadota</taxon>
        <taxon>Betaproteobacteria</taxon>
        <taxon>Burkholderiales</taxon>
        <taxon>Sphaerotilaceae</taxon>
        <taxon>Ideonella</taxon>
    </lineage>
</organism>
<feature type="binding site" evidence="13">
    <location>
        <position position="242"/>
    </location>
    <ligand>
        <name>Ca(2+)</name>
        <dbReference type="ChEBI" id="CHEBI:29108"/>
    </ligand>
</feature>
<dbReference type="NCBIfam" id="TIGR01266">
    <property type="entry name" value="fum_ac_acetase"/>
    <property type="match status" value="1"/>
</dbReference>
<dbReference type="GO" id="GO:0004334">
    <property type="term" value="F:fumarylacetoacetase activity"/>
    <property type="evidence" value="ECO:0007669"/>
    <property type="project" value="UniProtKB-EC"/>
</dbReference>
<evidence type="ECO:0000256" key="11">
    <source>
        <dbReference type="PIRSR" id="PIRSR605959-1"/>
    </source>
</evidence>
<dbReference type="GO" id="GO:0006572">
    <property type="term" value="P:L-tyrosine catabolic process"/>
    <property type="evidence" value="ECO:0007669"/>
    <property type="project" value="UniProtKB-KW"/>
</dbReference>
<feature type="binding site" evidence="13">
    <location>
        <position position="262"/>
    </location>
    <ligand>
        <name>Mg(2+)</name>
        <dbReference type="ChEBI" id="CHEBI:18420"/>
    </ligand>
</feature>
<dbReference type="RefSeq" id="WP_210852043.1">
    <property type="nucleotide sequence ID" value="NZ_JAGQDD010000002.1"/>
</dbReference>
<name>A0A941BK58_9BURK</name>
<dbReference type="GO" id="GO:0006559">
    <property type="term" value="P:L-phenylalanine catabolic process"/>
    <property type="evidence" value="ECO:0007669"/>
    <property type="project" value="UniProtKB-KW"/>
</dbReference>
<dbReference type="EC" id="3.7.1.2" evidence="4"/>
<comment type="cofactor">
    <cofactor evidence="1 13">
        <name>Ca(2+)</name>
        <dbReference type="ChEBI" id="CHEBI:29108"/>
    </cofactor>
</comment>
<dbReference type="Pfam" id="PF01557">
    <property type="entry name" value="FAA_hydrolase"/>
    <property type="match status" value="1"/>
</dbReference>
<evidence type="ECO:0000259" key="14">
    <source>
        <dbReference type="Pfam" id="PF01557"/>
    </source>
</evidence>
<keyword evidence="6 16" id="KW-0378">Hydrolase</keyword>
<feature type="binding site" evidence="13">
    <location>
        <position position="136"/>
    </location>
    <ligand>
        <name>Ca(2+)</name>
        <dbReference type="ChEBI" id="CHEBI:29108"/>
    </ligand>
</feature>
<feature type="active site" description="Proton acceptor" evidence="11">
    <location>
        <position position="143"/>
    </location>
</feature>
<dbReference type="InterPro" id="IPR005959">
    <property type="entry name" value="Fumarylacetoacetase"/>
</dbReference>
<evidence type="ECO:0000256" key="10">
    <source>
        <dbReference type="ARBA" id="ARBA00023232"/>
    </source>
</evidence>
<dbReference type="GO" id="GO:1902000">
    <property type="term" value="P:homogentisate catabolic process"/>
    <property type="evidence" value="ECO:0007669"/>
    <property type="project" value="TreeGrafter"/>
</dbReference>
<evidence type="ECO:0000256" key="4">
    <source>
        <dbReference type="ARBA" id="ARBA00012094"/>
    </source>
</evidence>
<feature type="domain" description="Fumarylacetoacetase N-terminal" evidence="15">
    <location>
        <begin position="27"/>
        <end position="128"/>
    </location>
</feature>